<evidence type="ECO:0000256" key="11">
    <source>
        <dbReference type="ARBA" id="ARBA00046278"/>
    </source>
</evidence>
<feature type="region of interest" description="Disordered" evidence="13">
    <location>
        <begin position="120"/>
        <end position="146"/>
    </location>
</feature>
<dbReference type="GO" id="GO:0007165">
    <property type="term" value="P:signal transduction"/>
    <property type="evidence" value="ECO:0007669"/>
    <property type="project" value="InterPro"/>
</dbReference>
<evidence type="ECO:0000256" key="12">
    <source>
        <dbReference type="ARBA" id="ARBA00049117"/>
    </source>
</evidence>
<dbReference type="OrthoDB" id="5976022at2759"/>
<dbReference type="VEuPathDB" id="FungiDB:BO70DRAFT_303377"/>
<comment type="caution">
    <text evidence="15">The sequence shown here is derived from an EMBL/GenBank/DDBJ whole genome shotgun (WGS) entry which is preliminary data.</text>
</comment>
<dbReference type="SUPFAM" id="SSF52540">
    <property type="entry name" value="P-loop containing nucleoside triphosphate hydrolases"/>
    <property type="match status" value="1"/>
</dbReference>
<keyword evidence="7" id="KW-0472">Membrane</keyword>
<dbReference type="SMART" id="SM00174">
    <property type="entry name" value="RHO"/>
    <property type="match status" value="1"/>
</dbReference>
<dbReference type="Proteomes" id="UP000247233">
    <property type="component" value="Unassembled WGS sequence"/>
</dbReference>
<keyword evidence="1" id="KW-0488">Methylation</keyword>
<keyword evidence="9" id="KW-0636">Prenylation</keyword>
<dbReference type="SMART" id="SM00175">
    <property type="entry name" value="RAB"/>
    <property type="match status" value="1"/>
</dbReference>
<comment type="similarity">
    <text evidence="10">Belongs to the small GTPase superfamily. Rheb family.</text>
</comment>
<evidence type="ECO:0000256" key="13">
    <source>
        <dbReference type="SAM" id="MobiDB-lite"/>
    </source>
</evidence>
<evidence type="ECO:0000256" key="4">
    <source>
        <dbReference type="ARBA" id="ARBA00022801"/>
    </source>
</evidence>
<dbReference type="STRING" id="1448321.A0A317UP29"/>
<dbReference type="InterPro" id="IPR001806">
    <property type="entry name" value="Small_GTPase"/>
</dbReference>
<name>A0A317UP29_9EURO</name>
<evidence type="ECO:0000259" key="14">
    <source>
        <dbReference type="Pfam" id="PF07814"/>
    </source>
</evidence>
<evidence type="ECO:0000256" key="9">
    <source>
        <dbReference type="ARBA" id="ARBA00023289"/>
    </source>
</evidence>
<evidence type="ECO:0000313" key="15">
    <source>
        <dbReference type="EMBL" id="PWY63704.1"/>
    </source>
</evidence>
<protein>
    <submittedName>
        <fullName evidence="15">Ras-domain-containing protein</fullName>
    </submittedName>
</protein>
<dbReference type="Gene3D" id="1.25.10.10">
    <property type="entry name" value="Leucine-rich Repeat Variant"/>
    <property type="match status" value="1"/>
</dbReference>
<feature type="region of interest" description="Disordered" evidence="13">
    <location>
        <begin position="1"/>
        <end position="73"/>
    </location>
</feature>
<dbReference type="PRINTS" id="PR00449">
    <property type="entry name" value="RASTRNSFRMNG"/>
</dbReference>
<evidence type="ECO:0000256" key="7">
    <source>
        <dbReference type="ARBA" id="ARBA00023136"/>
    </source>
</evidence>
<dbReference type="InterPro" id="IPR011989">
    <property type="entry name" value="ARM-like"/>
</dbReference>
<evidence type="ECO:0000256" key="8">
    <source>
        <dbReference type="ARBA" id="ARBA00023288"/>
    </source>
</evidence>
<dbReference type="Pfam" id="PF07814">
    <property type="entry name" value="WAPL"/>
    <property type="match status" value="1"/>
</dbReference>
<dbReference type="InterPro" id="IPR020849">
    <property type="entry name" value="Small_GTPase_Ras-type"/>
</dbReference>
<evidence type="ECO:0000256" key="6">
    <source>
        <dbReference type="ARBA" id="ARBA00023134"/>
    </source>
</evidence>
<dbReference type="GO" id="GO:0016020">
    <property type="term" value="C:membrane"/>
    <property type="evidence" value="ECO:0007669"/>
    <property type="project" value="InterPro"/>
</dbReference>
<sequence length="745" mass="82925">MAKSRESKVSHRKRLVDLLGSSGHSTTSRPTKYGLASADSFRDSDLPIKTDVPWPNPTLTTDDPKHSGTDKAYKSNAPVLSKLRSSKVTYARQRSFLGDPTSMASSEHRGIPVTLLQSRGAGQTCTTHLNDRPTSVSDDEEDGNPRPVRSIYELRQAGDNARFRESVEAIFEDIEDSSNSPSGTWSSLAQLCVKLSEPAFVRRFSEHGFNERLIRCMASNKDIVSASLALCAFRLIYLDASSSYTSLRSFWVKLLWLSPELLTNNDSILSLSASRATNLSQTVQRTLKKALGQISSVIIDRQVSPQLSPCLVTLSCIHFCLATFLIKGDRIGAIPAPLLNQIIELPLSQSEKSNGSVSPDGSQLMEAAFLVLETYTMLSGVLGYEQPYSFRLLFQHHDRFIGFDQNDRNHQISTLYTRVILNLTNNHPSLCEEMANPEMVFNFVKIATAEFPDVPEDSSKDENNSFNAVILALGILINLTEQSEMSRASFLKPAQNDMSLLQLLLQHFSAGLSYVKQMGSVSDVHYNVVIGYLSIVLVTLCLNQDAFSLIKVSMGGRGLTLILSTAEEFLQHHQMVEQDSHNFRFVEHHFVESYYPTIENTFSRIIKYNGQDYATEIVDTAGQDEYSILNSKHFIGIHGYIIAYSVASRQSFDMVRVIRDKILNHLGADHVPLVIVGNKSDLKVEQRQVSPDEGRQLGEEFDCAFTEASARLDYNVAKSFDLMIGEIERSQNPSQPTGGNKCVVM</sequence>
<dbReference type="NCBIfam" id="TIGR00231">
    <property type="entry name" value="small_GTP"/>
    <property type="match status" value="1"/>
</dbReference>
<dbReference type="InterPro" id="IPR027417">
    <property type="entry name" value="P-loop_NTPase"/>
</dbReference>
<accession>A0A317UP29</accession>
<keyword evidence="8" id="KW-0449">Lipoprotein</keyword>
<dbReference type="SMART" id="SM00173">
    <property type="entry name" value="RAS"/>
    <property type="match status" value="1"/>
</dbReference>
<evidence type="ECO:0000256" key="10">
    <source>
        <dbReference type="ARBA" id="ARBA00037969"/>
    </source>
</evidence>
<comment type="catalytic activity">
    <reaction evidence="12">
        <text>GTP + H2O = GDP + phosphate + H(+)</text>
        <dbReference type="Rhea" id="RHEA:19669"/>
        <dbReference type="ChEBI" id="CHEBI:15377"/>
        <dbReference type="ChEBI" id="CHEBI:15378"/>
        <dbReference type="ChEBI" id="CHEBI:37565"/>
        <dbReference type="ChEBI" id="CHEBI:43474"/>
        <dbReference type="ChEBI" id="CHEBI:58189"/>
    </reaction>
    <physiologicalReaction direction="left-to-right" evidence="12">
        <dbReference type="Rhea" id="RHEA:19670"/>
    </physiologicalReaction>
</comment>
<dbReference type="InterPro" id="IPR022771">
    <property type="entry name" value="WAPL_C"/>
</dbReference>
<feature type="compositionally biased region" description="Basic and acidic residues" evidence="13">
    <location>
        <begin position="62"/>
        <end position="73"/>
    </location>
</feature>
<feature type="compositionally biased region" description="Polar residues" evidence="13">
    <location>
        <begin position="120"/>
        <end position="136"/>
    </location>
</feature>
<proteinExistence type="inferred from homology"/>
<feature type="domain" description="Wings apart-like protein C-terminal" evidence="14">
    <location>
        <begin position="147"/>
        <end position="484"/>
    </location>
</feature>
<dbReference type="CDD" id="cd04137">
    <property type="entry name" value="RheB"/>
    <property type="match status" value="1"/>
</dbReference>
<keyword evidence="16" id="KW-1185">Reference proteome</keyword>
<comment type="subcellular location">
    <subcellularLocation>
        <location evidence="11">Endomembrane system</location>
        <topology evidence="11">Lipid-anchor</topology>
        <orientation evidence="11">Cytoplasmic side</orientation>
    </subcellularLocation>
</comment>
<dbReference type="GO" id="GO:0046872">
    <property type="term" value="F:metal ion binding"/>
    <property type="evidence" value="ECO:0007669"/>
    <property type="project" value="UniProtKB-KW"/>
</dbReference>
<dbReference type="PROSITE" id="PS51419">
    <property type="entry name" value="RAB"/>
    <property type="match status" value="1"/>
</dbReference>
<evidence type="ECO:0000256" key="1">
    <source>
        <dbReference type="ARBA" id="ARBA00022481"/>
    </source>
</evidence>
<dbReference type="Gene3D" id="3.40.50.300">
    <property type="entry name" value="P-loop containing nucleotide triphosphate hydrolases"/>
    <property type="match status" value="1"/>
</dbReference>
<dbReference type="Pfam" id="PF00071">
    <property type="entry name" value="Ras"/>
    <property type="match status" value="1"/>
</dbReference>
<dbReference type="GeneID" id="37062028"/>
<keyword evidence="4" id="KW-0378">Hydrolase</keyword>
<dbReference type="PROSITE" id="PS51421">
    <property type="entry name" value="RAS"/>
    <property type="match status" value="1"/>
</dbReference>
<keyword evidence="5" id="KW-0460">Magnesium</keyword>
<keyword evidence="6" id="KW-0342">GTP-binding</keyword>
<dbReference type="GO" id="GO:0003924">
    <property type="term" value="F:GTPase activity"/>
    <property type="evidence" value="ECO:0007669"/>
    <property type="project" value="InterPro"/>
</dbReference>
<dbReference type="GO" id="GO:0005525">
    <property type="term" value="F:GTP binding"/>
    <property type="evidence" value="ECO:0007669"/>
    <property type="project" value="UniProtKB-KW"/>
</dbReference>
<evidence type="ECO:0000256" key="3">
    <source>
        <dbReference type="ARBA" id="ARBA00022741"/>
    </source>
</evidence>
<dbReference type="InterPro" id="IPR005225">
    <property type="entry name" value="Small_GTP-bd"/>
</dbReference>
<organism evidence="15 16">
    <name type="scientific">Aspergillus heteromorphus CBS 117.55</name>
    <dbReference type="NCBI Taxonomy" id="1448321"/>
    <lineage>
        <taxon>Eukaryota</taxon>
        <taxon>Fungi</taxon>
        <taxon>Dikarya</taxon>
        <taxon>Ascomycota</taxon>
        <taxon>Pezizomycotina</taxon>
        <taxon>Eurotiomycetes</taxon>
        <taxon>Eurotiomycetidae</taxon>
        <taxon>Eurotiales</taxon>
        <taxon>Aspergillaceae</taxon>
        <taxon>Aspergillus</taxon>
        <taxon>Aspergillus subgen. Circumdati</taxon>
    </lineage>
</organism>
<reference evidence="15 16" key="1">
    <citation type="submission" date="2016-12" db="EMBL/GenBank/DDBJ databases">
        <title>The genomes of Aspergillus section Nigri reveals drivers in fungal speciation.</title>
        <authorList>
            <consortium name="DOE Joint Genome Institute"/>
            <person name="Vesth T.C."/>
            <person name="Nybo J."/>
            <person name="Theobald S."/>
            <person name="Brandl J."/>
            <person name="Frisvad J.C."/>
            <person name="Nielsen K.F."/>
            <person name="Lyhne E.K."/>
            <person name="Kogle M.E."/>
            <person name="Kuo A."/>
            <person name="Riley R."/>
            <person name="Clum A."/>
            <person name="Nolan M."/>
            <person name="Lipzen A."/>
            <person name="Salamov A."/>
            <person name="Henrissat B."/>
            <person name="Wiebenga A."/>
            <person name="De Vries R.P."/>
            <person name="Grigoriev I.V."/>
            <person name="Mortensen U.H."/>
            <person name="Andersen M.R."/>
            <person name="Baker S.E."/>
        </authorList>
    </citation>
    <scope>NUCLEOTIDE SEQUENCE [LARGE SCALE GENOMIC DNA]</scope>
    <source>
        <strain evidence="15 16">CBS 117.55</strain>
    </source>
</reference>
<dbReference type="PANTHER" id="PTHR24070">
    <property type="entry name" value="RAS, DI-RAS, AND RHEB FAMILY MEMBERS OF SMALL GTPASE SUPERFAMILY"/>
    <property type="match status" value="1"/>
</dbReference>
<dbReference type="EMBL" id="MSFL01000079">
    <property type="protein sequence ID" value="PWY63704.1"/>
    <property type="molecule type" value="Genomic_DNA"/>
</dbReference>
<keyword evidence="2" id="KW-0479">Metal-binding</keyword>
<evidence type="ECO:0000256" key="5">
    <source>
        <dbReference type="ARBA" id="ARBA00022842"/>
    </source>
</evidence>
<evidence type="ECO:0000313" key="16">
    <source>
        <dbReference type="Proteomes" id="UP000247233"/>
    </source>
</evidence>
<dbReference type="FunFam" id="3.40.50.300:FF:000273">
    <property type="entry name" value="GTP-binding protein Rheb homolog"/>
    <property type="match status" value="1"/>
</dbReference>
<dbReference type="GO" id="GO:0012505">
    <property type="term" value="C:endomembrane system"/>
    <property type="evidence" value="ECO:0007669"/>
    <property type="project" value="UniProtKB-SubCell"/>
</dbReference>
<gene>
    <name evidence="15" type="ORF">BO70DRAFT_303377</name>
</gene>
<dbReference type="RefSeq" id="XP_025394115.1">
    <property type="nucleotide sequence ID" value="XM_025539791.1"/>
</dbReference>
<evidence type="ECO:0000256" key="2">
    <source>
        <dbReference type="ARBA" id="ARBA00022723"/>
    </source>
</evidence>
<keyword evidence="3" id="KW-0547">Nucleotide-binding</keyword>
<dbReference type="AlphaFoldDB" id="A0A317UP29"/>